<dbReference type="Proteomes" id="UP000005938">
    <property type="component" value="Unassembled WGS sequence"/>
</dbReference>
<proteinExistence type="predicted"/>
<dbReference type="EMBL" id="AJJU01000006">
    <property type="protein sequence ID" value="EID75301.1"/>
    <property type="molecule type" value="Genomic_DNA"/>
</dbReference>
<dbReference type="STRING" id="946077.W5A_07015"/>
<comment type="caution">
    <text evidence="1">The sequence shown here is derived from an EMBL/GenBank/DDBJ whole genome shotgun (WGS) entry which is preliminary data.</text>
</comment>
<reference evidence="1 2" key="1">
    <citation type="journal article" date="2012" name="J. Bacteriol.">
        <title>Genome Sequence of the Halotolerant Bacterium Imtechella halotolerans K1T.</title>
        <authorList>
            <person name="Kumar S."/>
            <person name="Vikram S."/>
            <person name="Subramanian S."/>
            <person name="Raghava G.P."/>
            <person name="Pinnaka A.K."/>
        </authorList>
    </citation>
    <scope>NUCLEOTIDE SEQUENCE [LARGE SCALE GENOMIC DNA]</scope>
    <source>
        <strain evidence="1 2">K1</strain>
    </source>
</reference>
<evidence type="ECO:0008006" key="3">
    <source>
        <dbReference type="Google" id="ProtNLM"/>
    </source>
</evidence>
<keyword evidence="2" id="KW-1185">Reference proteome</keyword>
<organism evidence="1 2">
    <name type="scientific">Imtechella halotolerans K1</name>
    <dbReference type="NCBI Taxonomy" id="946077"/>
    <lineage>
        <taxon>Bacteria</taxon>
        <taxon>Pseudomonadati</taxon>
        <taxon>Bacteroidota</taxon>
        <taxon>Flavobacteriia</taxon>
        <taxon>Flavobacteriales</taxon>
        <taxon>Flavobacteriaceae</taxon>
        <taxon>Imtechella</taxon>
    </lineage>
</organism>
<evidence type="ECO:0000313" key="2">
    <source>
        <dbReference type="Proteomes" id="UP000005938"/>
    </source>
</evidence>
<dbReference type="Gene3D" id="2.180.10.10">
    <property type="entry name" value="RHS repeat-associated core"/>
    <property type="match status" value="1"/>
</dbReference>
<accession>I0WFY5</accession>
<dbReference type="eggNOG" id="ENOG502ZXU5">
    <property type="taxonomic scope" value="Bacteria"/>
</dbReference>
<protein>
    <recommendedName>
        <fullName evidence="3">DUF4595 domain-containing protein</fullName>
    </recommendedName>
</protein>
<dbReference type="AlphaFoldDB" id="I0WFY5"/>
<sequence length="276" mass="31246">MKKSNILLVAFFGFNLISCTDEPVDFQQETGELIEVEERNYEGGEIESVSITKFNDQRPQMVTEYDASGEVFSIARLSYNAADLLVSIKVSSTDGIVFYEEGFTYDNANRIIQTTVSASDEDYFQTNNFTYNPNATITSSTEIDGEIFSKTFVLNPNSIITREIEDGEVIYSVEFNNLLPISKTNFGNTSTFSYLEEGSESYAFVNYFGGNPNNVVLYYNDLGLAVDQFTDKLISKIESNFMTEEYEYTLNGDGFPLTKKYYVDGELSKESIYTYK</sequence>
<name>I0WFY5_9FLAO</name>
<dbReference type="OrthoDB" id="9765957at2"/>
<gene>
    <name evidence="1" type="ORF">W5A_07015</name>
</gene>
<dbReference type="RefSeq" id="WP_008238843.1">
    <property type="nucleotide sequence ID" value="NZ_AJJU01000006.1"/>
</dbReference>
<evidence type="ECO:0000313" key="1">
    <source>
        <dbReference type="EMBL" id="EID75301.1"/>
    </source>
</evidence>